<dbReference type="AlphaFoldDB" id="A0A3E3DZ00"/>
<dbReference type="InterPro" id="IPR007612">
    <property type="entry name" value="LOR"/>
</dbReference>
<dbReference type="Pfam" id="PF04525">
    <property type="entry name" value="LOR"/>
    <property type="match status" value="1"/>
</dbReference>
<comment type="caution">
    <text evidence="2">The sequence shown here is derived from an EMBL/GenBank/DDBJ whole genome shotgun (WGS) entry which is preliminary data.</text>
</comment>
<comment type="similarity">
    <text evidence="1">Belongs to the LOR family.</text>
</comment>
<reference evidence="2 3" key="1">
    <citation type="submission" date="2018-08" db="EMBL/GenBank/DDBJ databases">
        <title>A genome reference for cultivated species of the human gut microbiota.</title>
        <authorList>
            <person name="Zou Y."/>
            <person name="Xue W."/>
            <person name="Luo G."/>
        </authorList>
    </citation>
    <scope>NUCLEOTIDE SEQUENCE [LARGE SCALE GENOMIC DNA]</scope>
    <source>
        <strain evidence="2 3">AM25-6</strain>
    </source>
</reference>
<name>A0A3E3DZ00_9FIRM</name>
<evidence type="ECO:0000256" key="1">
    <source>
        <dbReference type="ARBA" id="ARBA00005437"/>
    </source>
</evidence>
<dbReference type="EMBL" id="QUSM01000003">
    <property type="protein sequence ID" value="RGD74521.1"/>
    <property type="molecule type" value="Genomic_DNA"/>
</dbReference>
<dbReference type="SUPFAM" id="SSF54518">
    <property type="entry name" value="Tubby C-terminal domain-like"/>
    <property type="match status" value="1"/>
</dbReference>
<proteinExistence type="inferred from homology"/>
<protein>
    <recommendedName>
        <fullName evidence="4">Tubby C 2 family protein</fullName>
    </recommendedName>
</protein>
<organism evidence="2 3">
    <name type="scientific">Anaerofustis stercorihominis</name>
    <dbReference type="NCBI Taxonomy" id="214853"/>
    <lineage>
        <taxon>Bacteria</taxon>
        <taxon>Bacillati</taxon>
        <taxon>Bacillota</taxon>
        <taxon>Clostridia</taxon>
        <taxon>Eubacteriales</taxon>
        <taxon>Eubacteriaceae</taxon>
        <taxon>Anaerofustis</taxon>
    </lineage>
</organism>
<dbReference type="InterPro" id="IPR025659">
    <property type="entry name" value="Tubby-like_C"/>
</dbReference>
<evidence type="ECO:0008006" key="4">
    <source>
        <dbReference type="Google" id="ProtNLM"/>
    </source>
</evidence>
<accession>A0A3E3DZ00</accession>
<dbReference type="Proteomes" id="UP000261212">
    <property type="component" value="Unassembled WGS sequence"/>
</dbReference>
<sequence>MKELIIKEKIMSFLDSYDVYDKNGDVIYRIKGSISLGHCFKVYNKHDEEVAVLKEELLKLLPSFKIIVNDECIGHIKKELTFLRPKFNIEFKGWKVKGNIWEWDYSIYDERNTIAEISKKIISFTDTYTIKVFNDEDELNVLLIVAAIDAIKCSQSGN</sequence>
<dbReference type="RefSeq" id="WP_117532225.1">
    <property type="nucleotide sequence ID" value="NZ_CAUFKS010000077.1"/>
</dbReference>
<gene>
    <name evidence="2" type="ORF">DW687_07120</name>
</gene>
<evidence type="ECO:0000313" key="2">
    <source>
        <dbReference type="EMBL" id="RGD74521.1"/>
    </source>
</evidence>
<evidence type="ECO:0000313" key="3">
    <source>
        <dbReference type="Proteomes" id="UP000261212"/>
    </source>
</evidence>
<dbReference type="InterPro" id="IPR038595">
    <property type="entry name" value="LOR_sf"/>
</dbReference>
<dbReference type="Gene3D" id="2.40.160.200">
    <property type="entry name" value="LURP1-related"/>
    <property type="match status" value="1"/>
</dbReference>